<feature type="transmembrane region" description="Helical" evidence="9">
    <location>
        <begin position="298"/>
        <end position="318"/>
    </location>
</feature>
<organism evidence="11">
    <name type="scientific">uncultured Frankineae bacterium</name>
    <dbReference type="NCBI Taxonomy" id="437475"/>
    <lineage>
        <taxon>Bacteria</taxon>
        <taxon>Bacillati</taxon>
        <taxon>Actinomycetota</taxon>
        <taxon>Actinomycetes</taxon>
        <taxon>Frankiales</taxon>
        <taxon>environmental samples</taxon>
    </lineage>
</organism>
<name>A0A6J4LEE2_9ACTN</name>
<dbReference type="PANTHER" id="PTHR32507:SF7">
    <property type="entry name" value="K(+)_H(+) ANTIPORTER NHAP2"/>
    <property type="match status" value="1"/>
</dbReference>
<feature type="transmembrane region" description="Helical" evidence="9">
    <location>
        <begin position="88"/>
        <end position="112"/>
    </location>
</feature>
<proteinExistence type="predicted"/>
<dbReference type="InterPro" id="IPR036721">
    <property type="entry name" value="RCK_C_sf"/>
</dbReference>
<dbReference type="GO" id="GO:0015297">
    <property type="term" value="F:antiporter activity"/>
    <property type="evidence" value="ECO:0007669"/>
    <property type="project" value="UniProtKB-KW"/>
</dbReference>
<dbReference type="Gene3D" id="3.30.70.1450">
    <property type="entry name" value="Regulator of K+ conductance, C-terminal domain"/>
    <property type="match status" value="1"/>
</dbReference>
<dbReference type="EMBL" id="CADCUE010000113">
    <property type="protein sequence ID" value="CAA9331432.1"/>
    <property type="molecule type" value="Genomic_DNA"/>
</dbReference>
<keyword evidence="7" id="KW-0406">Ion transport</keyword>
<keyword evidence="3" id="KW-0050">Antiport</keyword>
<dbReference type="NCBIfam" id="NF003716">
    <property type="entry name" value="PRK05326.1-3"/>
    <property type="match status" value="1"/>
</dbReference>
<feature type="domain" description="RCK C-terminal" evidence="10">
    <location>
        <begin position="398"/>
        <end position="480"/>
    </location>
</feature>
<dbReference type="GO" id="GO:0005886">
    <property type="term" value="C:plasma membrane"/>
    <property type="evidence" value="ECO:0007669"/>
    <property type="project" value="UniProtKB-SubCell"/>
</dbReference>
<keyword evidence="6 9" id="KW-1133">Transmembrane helix</keyword>
<dbReference type="NCBIfam" id="NF003715">
    <property type="entry name" value="PRK05326.1-2"/>
    <property type="match status" value="1"/>
</dbReference>
<evidence type="ECO:0000256" key="6">
    <source>
        <dbReference type="ARBA" id="ARBA00022989"/>
    </source>
</evidence>
<gene>
    <name evidence="11" type="ORF">AVDCRST_MAG16-1383</name>
</gene>
<evidence type="ECO:0000256" key="8">
    <source>
        <dbReference type="ARBA" id="ARBA00023136"/>
    </source>
</evidence>
<feature type="transmembrane region" description="Helical" evidence="9">
    <location>
        <begin position="182"/>
        <end position="200"/>
    </location>
</feature>
<feature type="transmembrane region" description="Helical" evidence="9">
    <location>
        <begin position="330"/>
        <end position="350"/>
    </location>
</feature>
<evidence type="ECO:0000256" key="9">
    <source>
        <dbReference type="SAM" id="Phobius"/>
    </source>
</evidence>
<reference evidence="11" key="1">
    <citation type="submission" date="2020-02" db="EMBL/GenBank/DDBJ databases">
        <authorList>
            <person name="Meier V. D."/>
        </authorList>
    </citation>
    <scope>NUCLEOTIDE SEQUENCE</scope>
    <source>
        <strain evidence="11">AVDCRST_MAG16</strain>
    </source>
</reference>
<dbReference type="GO" id="GO:1902600">
    <property type="term" value="P:proton transmembrane transport"/>
    <property type="evidence" value="ECO:0007669"/>
    <property type="project" value="InterPro"/>
</dbReference>
<dbReference type="GO" id="GO:0008324">
    <property type="term" value="F:monoatomic cation transmembrane transporter activity"/>
    <property type="evidence" value="ECO:0007669"/>
    <property type="project" value="InterPro"/>
</dbReference>
<dbReference type="InterPro" id="IPR038770">
    <property type="entry name" value="Na+/solute_symporter_sf"/>
</dbReference>
<comment type="subcellular location">
    <subcellularLocation>
        <location evidence="1">Cell membrane</location>
        <topology evidence="1">Multi-pass membrane protein</topology>
    </subcellularLocation>
</comment>
<feature type="transmembrane region" description="Helical" evidence="9">
    <location>
        <begin position="239"/>
        <end position="257"/>
    </location>
</feature>
<dbReference type="PANTHER" id="PTHR32507">
    <property type="entry name" value="NA(+)/H(+) ANTIPORTER 1"/>
    <property type="match status" value="1"/>
</dbReference>
<evidence type="ECO:0000256" key="5">
    <source>
        <dbReference type="ARBA" id="ARBA00022692"/>
    </source>
</evidence>
<dbReference type="Pfam" id="PF02080">
    <property type="entry name" value="TrkA_C"/>
    <property type="match status" value="1"/>
</dbReference>
<dbReference type="AlphaFoldDB" id="A0A6J4LEE2"/>
<feature type="transmembrane region" description="Helical" evidence="9">
    <location>
        <begin position="57"/>
        <end position="76"/>
    </location>
</feature>
<evidence type="ECO:0000313" key="11">
    <source>
        <dbReference type="EMBL" id="CAA9331432.1"/>
    </source>
</evidence>
<feature type="transmembrane region" description="Helical" evidence="9">
    <location>
        <begin position="212"/>
        <end position="233"/>
    </location>
</feature>
<evidence type="ECO:0000259" key="10">
    <source>
        <dbReference type="PROSITE" id="PS51202"/>
    </source>
</evidence>
<dbReference type="InterPro" id="IPR006037">
    <property type="entry name" value="RCK_C"/>
</dbReference>
<dbReference type="PROSITE" id="PS51202">
    <property type="entry name" value="RCK_C"/>
    <property type="match status" value="1"/>
</dbReference>
<feature type="transmembrane region" description="Helical" evidence="9">
    <location>
        <begin position="33"/>
        <end position="51"/>
    </location>
</feature>
<feature type="transmembrane region" description="Helical" evidence="9">
    <location>
        <begin position="6"/>
        <end position="26"/>
    </location>
</feature>
<feature type="transmembrane region" description="Helical" evidence="9">
    <location>
        <begin position="356"/>
        <end position="373"/>
    </location>
</feature>
<dbReference type="SUPFAM" id="SSF116726">
    <property type="entry name" value="TrkA C-terminal domain-like"/>
    <property type="match status" value="1"/>
</dbReference>
<sequence length="495" mass="51247">MDSFNTILLASSALLLVAVVSVRLADRTGLPSLLIYLGVGLLVGEAGLGIQFSDYEITAELGLLALALILAEGGLTTRWSVVRPALPFAVVLATVGVAVSVAVVAGLAHLVLGVDARNAVILGSIVASTDAAAVFSVLRKLPLRARLRSALEAESGLNDAPVVVLVVLASSDAWATTTVVEGLGIVGFELLGGAVIGLVLGRLGRELLGRAALPSAGLYPLATVALCLLAFAAGQELHVSGFLGVYLAALVLGNSTLPHRRAVLGFASSTALLAEAGLFVLLGLLASPVRLLPALPEALLIGAAATLVARPLAVVVSALPFRMPWREQAFLSWAGLRGAVPIVIATIPVTQGLPNATRVVDVVFVLVVVYTLVQAPTLPWVGRRLGVVEAGHAVDVEVEVAPLEQLRADLLQVRVGPGSRLHGVYVEELRLPPGAHVTLIVRDGRSLVPGAYTHFVHGDQVLVVTTSAVREEAEARLRAVARGGKLARWNGEQGA</sequence>
<accession>A0A6J4LEE2</accession>
<evidence type="ECO:0000256" key="2">
    <source>
        <dbReference type="ARBA" id="ARBA00022448"/>
    </source>
</evidence>
<dbReference type="Gene3D" id="1.20.1530.20">
    <property type="match status" value="1"/>
</dbReference>
<evidence type="ECO:0000256" key="7">
    <source>
        <dbReference type="ARBA" id="ARBA00023065"/>
    </source>
</evidence>
<evidence type="ECO:0000256" key="3">
    <source>
        <dbReference type="ARBA" id="ARBA00022449"/>
    </source>
</evidence>
<feature type="transmembrane region" description="Helical" evidence="9">
    <location>
        <begin position="118"/>
        <end position="138"/>
    </location>
</feature>
<dbReference type="Pfam" id="PF00999">
    <property type="entry name" value="Na_H_Exchanger"/>
    <property type="match status" value="1"/>
</dbReference>
<dbReference type="InterPro" id="IPR006153">
    <property type="entry name" value="Cation/H_exchanger_TM"/>
</dbReference>
<keyword evidence="2" id="KW-0813">Transport</keyword>
<feature type="transmembrane region" description="Helical" evidence="9">
    <location>
        <begin position="264"/>
        <end position="286"/>
    </location>
</feature>
<evidence type="ECO:0000256" key="4">
    <source>
        <dbReference type="ARBA" id="ARBA00022475"/>
    </source>
</evidence>
<keyword evidence="4" id="KW-1003">Cell membrane</keyword>
<evidence type="ECO:0000256" key="1">
    <source>
        <dbReference type="ARBA" id="ARBA00004651"/>
    </source>
</evidence>
<dbReference type="GO" id="GO:0006813">
    <property type="term" value="P:potassium ion transport"/>
    <property type="evidence" value="ECO:0007669"/>
    <property type="project" value="InterPro"/>
</dbReference>
<protein>
    <submittedName>
        <fullName evidence="11">Na(+)/H(+) antiporter</fullName>
    </submittedName>
</protein>
<keyword evidence="5 9" id="KW-0812">Transmembrane</keyword>
<keyword evidence="8 9" id="KW-0472">Membrane</keyword>